<name>A0A3D8SNZ8_9HELO</name>
<evidence type="ECO:0000313" key="1">
    <source>
        <dbReference type="EMBL" id="RDW88040.1"/>
    </source>
</evidence>
<gene>
    <name evidence="1" type="ORF">BP6252_00072</name>
</gene>
<dbReference type="EMBL" id="PDLM01000001">
    <property type="protein sequence ID" value="RDW88040.1"/>
    <property type="molecule type" value="Genomic_DNA"/>
</dbReference>
<accession>A0A3D8SNZ8</accession>
<sequence length="579" mass="63748">MSNPKHNNSDQTSDIFSRSLQSISDDIEQALVLNGNFLETPWSLQNRYYILAALYENDPTTASRKFQRVLENTEIAVAKLEIIHHALLERNCHLQGLKQQRGKIERTAEADCKADCMTTSDTNKHIPFGKSFTSCFCTPSGNLCVDHEIEGVLVLIQKEVLLTEVLDSYADALWSIPSKERKEDSFKRFQKSIGAYSSAQPFEGVEKFKHEPNLRGAEVCSDKTSITLRGGGIPSPPASPCGGPLNSILMDYELTEFSARTPPESPCSSNNQASEMSIDEILDHLPRKSSIDEVISVSPTEMGPQALISWKPLRASFPKAVPVELAISQSSSDTWSGAKVLGCDNDVIEYEISFHDSFVLIPAGISLAQSELTGYKELEAVLRYHGTCEIQPAFCFDRSCAPSPTPATPTCDSPLALCQTQSAAWDWCADREKSNTTPKSSSVNGDQQDTVMEDISTSTPSAEELLNMWVLDSEDIRQWWNAGNAVKAASAAAAENKALSPILKTESPGFRFGETNYVHSIILGSKQPFFEATRGSKRNAPLDEEKLKQDLALGGICWMGKRRKMDNSGFHMAGRRIVS</sequence>
<dbReference type="AlphaFoldDB" id="A0A3D8SNZ8"/>
<dbReference type="OrthoDB" id="10310722at2759"/>
<protein>
    <submittedName>
        <fullName evidence="1">Uncharacterized protein</fullName>
    </submittedName>
</protein>
<comment type="caution">
    <text evidence="1">The sequence shown here is derived from an EMBL/GenBank/DDBJ whole genome shotgun (WGS) entry which is preliminary data.</text>
</comment>
<dbReference type="Proteomes" id="UP000256645">
    <property type="component" value="Unassembled WGS sequence"/>
</dbReference>
<evidence type="ECO:0000313" key="2">
    <source>
        <dbReference type="Proteomes" id="UP000256645"/>
    </source>
</evidence>
<proteinExistence type="predicted"/>
<keyword evidence="2" id="KW-1185">Reference proteome</keyword>
<organism evidence="1 2">
    <name type="scientific">Coleophoma cylindrospora</name>
    <dbReference type="NCBI Taxonomy" id="1849047"/>
    <lineage>
        <taxon>Eukaryota</taxon>
        <taxon>Fungi</taxon>
        <taxon>Dikarya</taxon>
        <taxon>Ascomycota</taxon>
        <taxon>Pezizomycotina</taxon>
        <taxon>Leotiomycetes</taxon>
        <taxon>Helotiales</taxon>
        <taxon>Dermateaceae</taxon>
        <taxon>Coleophoma</taxon>
    </lineage>
</organism>
<reference evidence="1 2" key="1">
    <citation type="journal article" date="2018" name="IMA Fungus">
        <title>IMA Genome-F 9: Draft genome sequence of Annulohypoxylon stygium, Aspergillus mulundensis, Berkeleyomyces basicola (syn. Thielaviopsis basicola), Ceratocystis smalleyi, two Cercospora beticola strains, Coleophoma cylindrospora, Fusarium fracticaudum, Phialophora cf. hyalina, and Morchella septimelata.</title>
        <authorList>
            <person name="Wingfield B.D."/>
            <person name="Bills G.F."/>
            <person name="Dong Y."/>
            <person name="Huang W."/>
            <person name="Nel W.J."/>
            <person name="Swalarsk-Parry B.S."/>
            <person name="Vaghefi N."/>
            <person name="Wilken P.M."/>
            <person name="An Z."/>
            <person name="de Beer Z.W."/>
            <person name="De Vos L."/>
            <person name="Chen L."/>
            <person name="Duong T.A."/>
            <person name="Gao Y."/>
            <person name="Hammerbacher A."/>
            <person name="Kikkert J.R."/>
            <person name="Li Y."/>
            <person name="Li H."/>
            <person name="Li K."/>
            <person name="Li Q."/>
            <person name="Liu X."/>
            <person name="Ma X."/>
            <person name="Naidoo K."/>
            <person name="Pethybridge S.J."/>
            <person name="Sun J."/>
            <person name="Steenkamp E.T."/>
            <person name="van der Nest M.A."/>
            <person name="van Wyk S."/>
            <person name="Wingfield M.J."/>
            <person name="Xiong C."/>
            <person name="Yue Q."/>
            <person name="Zhang X."/>
        </authorList>
    </citation>
    <scope>NUCLEOTIDE SEQUENCE [LARGE SCALE GENOMIC DNA]</scope>
    <source>
        <strain evidence="1 2">BP6252</strain>
    </source>
</reference>